<evidence type="ECO:0000313" key="2">
    <source>
        <dbReference type="Proteomes" id="UP000248817"/>
    </source>
</evidence>
<reference evidence="1 2" key="1">
    <citation type="submission" date="2018-02" db="EMBL/GenBank/DDBJ databases">
        <title>The genomes of Aspergillus section Nigri reveals drivers in fungal speciation.</title>
        <authorList>
            <consortium name="DOE Joint Genome Institute"/>
            <person name="Vesth T.C."/>
            <person name="Nybo J."/>
            <person name="Theobald S."/>
            <person name="Brandl J."/>
            <person name="Frisvad J.C."/>
            <person name="Nielsen K.F."/>
            <person name="Lyhne E.K."/>
            <person name="Kogle M.E."/>
            <person name="Kuo A."/>
            <person name="Riley R."/>
            <person name="Clum A."/>
            <person name="Nolan M."/>
            <person name="Lipzen A."/>
            <person name="Salamov A."/>
            <person name="Henrissat B."/>
            <person name="Wiebenga A."/>
            <person name="De vries R.P."/>
            <person name="Grigoriev I.V."/>
            <person name="Mortensen U.H."/>
            <person name="Andersen M.R."/>
            <person name="Baker S.E."/>
        </authorList>
    </citation>
    <scope>NUCLEOTIDE SEQUENCE [LARGE SCALE GENOMIC DNA]</scope>
    <source>
        <strain evidence="1 2">CBS 114.80</strain>
    </source>
</reference>
<evidence type="ECO:0000313" key="1">
    <source>
        <dbReference type="EMBL" id="PYI35557.1"/>
    </source>
</evidence>
<accession>A0A2V5JAK7</accession>
<gene>
    <name evidence="1" type="ORF">BP00DRAFT_442730</name>
</gene>
<name>A0A2V5JAK7_9EURO</name>
<dbReference type="EMBL" id="KZ825469">
    <property type="protein sequence ID" value="PYI35557.1"/>
    <property type="molecule type" value="Genomic_DNA"/>
</dbReference>
<proteinExistence type="predicted"/>
<dbReference type="Proteomes" id="UP000248817">
    <property type="component" value="Unassembled WGS sequence"/>
</dbReference>
<sequence length="174" mass="19316">MEETLEESSAVKACSSCVTAVQALVTHMYESLGRVSEDASWRAVHYTFISAIALLAARLCSFKSEAFNENLLNRSWSYCLATLEPYNSQIHSVKTGVEMLRSLEAHVSQIFTMKGARVEAAPPSQETYVNVDHLFKSPLSANILDDPVPPAELEFDSLDDFWPQGQIGNLEWLG</sequence>
<protein>
    <submittedName>
        <fullName evidence="1">Uncharacterized protein</fullName>
    </submittedName>
</protein>
<keyword evidence="2" id="KW-1185">Reference proteome</keyword>
<organism evidence="1 2">
    <name type="scientific">Aspergillus indologenus CBS 114.80</name>
    <dbReference type="NCBI Taxonomy" id="1450541"/>
    <lineage>
        <taxon>Eukaryota</taxon>
        <taxon>Fungi</taxon>
        <taxon>Dikarya</taxon>
        <taxon>Ascomycota</taxon>
        <taxon>Pezizomycotina</taxon>
        <taxon>Eurotiomycetes</taxon>
        <taxon>Eurotiomycetidae</taxon>
        <taxon>Eurotiales</taxon>
        <taxon>Aspergillaceae</taxon>
        <taxon>Aspergillus</taxon>
        <taxon>Aspergillus subgen. Circumdati</taxon>
    </lineage>
</organism>
<dbReference type="AlphaFoldDB" id="A0A2V5JAK7"/>